<evidence type="ECO:0000259" key="2">
    <source>
        <dbReference type="Pfam" id="PF02514"/>
    </source>
</evidence>
<feature type="domain" description="CobN/magnesium chelatase" evidence="2">
    <location>
        <begin position="2"/>
        <end position="923"/>
    </location>
</feature>
<dbReference type="PANTHER" id="PTHR44119:SF1">
    <property type="entry name" value="MAGNESIUM-CHELATASE SUBUNIT CHLH, CHLOROPLASTIC"/>
    <property type="match status" value="1"/>
</dbReference>
<evidence type="ECO:0000256" key="1">
    <source>
        <dbReference type="SAM" id="Coils"/>
    </source>
</evidence>
<dbReference type="CDD" id="cd10150">
    <property type="entry name" value="CobN_like"/>
    <property type="match status" value="1"/>
</dbReference>
<dbReference type="Pfam" id="PF02514">
    <property type="entry name" value="CobN-Mg_chel"/>
    <property type="match status" value="1"/>
</dbReference>
<feature type="non-terminal residue" evidence="3">
    <location>
        <position position="1"/>
    </location>
</feature>
<dbReference type="PANTHER" id="PTHR44119">
    <property type="entry name" value="MAGNESIUM-CHELATASE SUBUNIT CHLH, CHLOROPLASTIC"/>
    <property type="match status" value="1"/>
</dbReference>
<reference evidence="3" key="1">
    <citation type="journal article" date="2020" name="mSystems">
        <title>Genome- and Community-Level Interaction Insights into Carbon Utilization and Element Cycling Functions of Hydrothermarchaeota in Hydrothermal Sediment.</title>
        <authorList>
            <person name="Zhou Z."/>
            <person name="Liu Y."/>
            <person name="Xu W."/>
            <person name="Pan J."/>
            <person name="Luo Z.H."/>
            <person name="Li M."/>
        </authorList>
    </citation>
    <scope>NUCLEOTIDE SEQUENCE</scope>
    <source>
        <strain evidence="3">SpSt-1183</strain>
    </source>
</reference>
<dbReference type="InterPro" id="IPR003672">
    <property type="entry name" value="CobN/Mg_chltase"/>
</dbReference>
<dbReference type="EMBL" id="DSBY01000205">
    <property type="protein sequence ID" value="HDS63455.1"/>
    <property type="molecule type" value="Genomic_DNA"/>
</dbReference>
<proteinExistence type="predicted"/>
<evidence type="ECO:0000313" key="3">
    <source>
        <dbReference type="EMBL" id="HDS63455.1"/>
    </source>
</evidence>
<comment type="caution">
    <text evidence="3">The sequence shown here is derived from an EMBL/GenBank/DDBJ whole genome shotgun (WGS) entry which is preliminary data.</text>
</comment>
<gene>
    <name evidence="3" type="ORF">ENN52_04925</name>
</gene>
<organism evidence="3">
    <name type="scientific">Methanofollis liminatans</name>
    <dbReference type="NCBI Taxonomy" id="2201"/>
    <lineage>
        <taxon>Archaea</taxon>
        <taxon>Methanobacteriati</taxon>
        <taxon>Methanobacteriota</taxon>
        <taxon>Stenosarchaea group</taxon>
        <taxon>Methanomicrobia</taxon>
        <taxon>Methanomicrobiales</taxon>
        <taxon>Methanomicrobiaceae</taxon>
        <taxon>Methanofollis</taxon>
    </lineage>
</organism>
<dbReference type="Proteomes" id="UP000885648">
    <property type="component" value="Unassembled WGS sequence"/>
</dbReference>
<dbReference type="AlphaFoldDB" id="A0A831PSM6"/>
<feature type="coiled-coil region" evidence="1">
    <location>
        <begin position="328"/>
        <end position="358"/>
    </location>
</feature>
<keyword evidence="1" id="KW-0175">Coiled coil</keyword>
<protein>
    <submittedName>
        <fullName evidence="3">Cobaltochelatase subunit CobN</fullName>
    </submittedName>
</protein>
<name>A0A831PSM6_9EURY</name>
<accession>A0A831PSM6</accession>
<sequence>IFAPASMFSQEIEAWEEETAGLSPVMTIMAVIWPELDGCIEPIPCCALQTTEIDGCEVKEVAPIEDRIRRICGRLKNWLRLKRTPNAEKRVAILVYDYPPGEGNIGGAAYLDVCVSVKRLMEHLREEGYTLTVPEEPLHELFERNCVVNSGKWHGAAETLAHNRSLPAAQYLDYFVGFPPEVQADVVDSWGRPPGTVMTCGDAILIPGLDFGNIFVGIQPARPPLDESDLAKATHDKTKPPHHQYIAYYHWLEEVWKADLVFHVGTHGLAEFMKGKEIGMSGRCFPDILIGNMPHLYIYHILNTSESTIAKRRLYGTMVSYNSPPYSTSDLYERYAELEGLIEEHEEATGREQALRAERVEEKIRALAADLHMTATSIPEMHVELYEMKRSIIPQGLHTLGEVYGMDELISFVEFILRYDRDGMRSLNRIVADARGLDYDAALRDREAHAAALDAVDRACRPIVERCIRESVAAAANASGLLSPLREELERTLAFGLALAEHYADNRNEIASCLRGLCTEFIEPRLGGDVVRTPDILPTGTNMNQFDPTKIPTPTAAERGAEIAANTLNAYLAQDGKYPESVGIVLWGFETTKTGGESIGQILEYLGVRVVRTAGAWNPQLEVIPLEKLGRPRIDCLLTICGFFRDMFPNLIALLSRAFALVSDLDEPEEMNLVRKHSRENLERLEAEVAAGAIDRKTAGRIASARIYGPRAGEYGTRLLQLTEDSIWKEEQDLADVFIDSMNHLYLENMHGVRADAAYRSNLSRVEMVSQVRDSHDYEVTDLDHYFEFFGGLNRAVRSESGREPMMMISDTTKEVILTEGVGDVIRRATRTRLLNPKWIDAMLEHDFHGAQVIEERVYNTLGLAATTNAVDNWIWSSIAERFVFDDEMRKRLEENNKYAAAGMMERLFEAESRGYWEATEEEMAKLRRAYLDLEGDIEEGM</sequence>